<dbReference type="GO" id="GO:0003729">
    <property type="term" value="F:mRNA binding"/>
    <property type="evidence" value="ECO:0007669"/>
    <property type="project" value="TreeGrafter"/>
</dbReference>
<protein>
    <recommendedName>
        <fullName evidence="5">Pentacotripeptide-repeat region of PRORP domain-containing protein</fullName>
    </recommendedName>
</protein>
<name>A0A0C3GH98_PILCF</name>
<sequence>MRGSYSLLRGGLPTLPKHWKPQTAARLQGELLYIKELGKVTGDPLWILVDRLRKPSAFLPLSDALFKNKISVEDFRPWKEVLKAADIDQAISILAKTKPWITQNTQSLTGYECMEELDKYDDEAPRHIHSLPTWLIVYIASYKVRTPAQASGALLDLVFKQLLYVPPRLRPSLLIIVALSLARYSLLAPMRRMLNIFLTIPLDHPTLHFNLLLQAIARLPRSTEATDLAVMVMDAMTSREIRFASRTYHILLADRFVTLQLTKLLETKMAQEKFTPSTAHLEAFVRVFSKHGAIHDANKYLEAVRSHEIRKGNSYIPYIPNQEDGGMGTPQKVNTFYMRTFGHDRFSAFQYLDQLFDTAQGRKAKNTTKPITPALYLRKGKKTMNIFDWTAAFSVAARQWKTSSKVLIHLFDEMGKVALFRPTVATYTVLLRGLIMRRDYDDAERIWDRLIANRLALDRKALGAGVKALTLAGKPMKAFRVLEEFCVKPGNPPASNAAVRQNPHPWPRTPQRRIQVDTMTMNDLMVALLRIERPDVIFKIWDYMEMLYNVNPDSHSLETLCRAARLSAKLDSKSIAGNIALMRLSSPFRKPQVEPSNREELVQTIERTLTENDTKVARNIWKNAPAVDGVRNVFRELIFRNWPELRNVDPPANAVRRADDGAAMSPLREVAQSIAQSIAQSLSSNSVPVQQSRESPPHRDADGAAISPFQKVAHSITQSLSSNSVPLRKSTPLITASTSFHASVIPTESAFYAYIFLLGTSSYQHEIPLVLAWMRALRIHPRRRTLCIALIFWAEVSLRGPLFEDWAERNERSEYGKLYRWMLDWVGEDNVPKDYLIGYFLKVVAQARDSNQLPRRKRDRPNIE</sequence>
<dbReference type="GO" id="GO:0140053">
    <property type="term" value="P:mitochondrial gene expression"/>
    <property type="evidence" value="ECO:0007669"/>
    <property type="project" value="TreeGrafter"/>
</dbReference>
<gene>
    <name evidence="3" type="ORF">PILCRDRAFT_812796</name>
</gene>
<dbReference type="Proteomes" id="UP000054166">
    <property type="component" value="Unassembled WGS sequence"/>
</dbReference>
<evidence type="ECO:0000313" key="4">
    <source>
        <dbReference type="Proteomes" id="UP000054166"/>
    </source>
</evidence>
<dbReference type="GO" id="GO:0005739">
    <property type="term" value="C:mitochondrion"/>
    <property type="evidence" value="ECO:0007669"/>
    <property type="project" value="TreeGrafter"/>
</dbReference>
<dbReference type="STRING" id="765440.A0A0C3GH98"/>
<dbReference type="Gene3D" id="1.25.40.10">
    <property type="entry name" value="Tetratricopeptide repeat domain"/>
    <property type="match status" value="1"/>
</dbReference>
<reference evidence="4" key="2">
    <citation type="submission" date="2015-01" db="EMBL/GenBank/DDBJ databases">
        <title>Evolutionary Origins and Diversification of the Mycorrhizal Mutualists.</title>
        <authorList>
            <consortium name="DOE Joint Genome Institute"/>
            <consortium name="Mycorrhizal Genomics Consortium"/>
            <person name="Kohler A."/>
            <person name="Kuo A."/>
            <person name="Nagy L.G."/>
            <person name="Floudas D."/>
            <person name="Copeland A."/>
            <person name="Barry K.W."/>
            <person name="Cichocki N."/>
            <person name="Veneault-Fourrey C."/>
            <person name="LaButti K."/>
            <person name="Lindquist E.A."/>
            <person name="Lipzen A."/>
            <person name="Lundell T."/>
            <person name="Morin E."/>
            <person name="Murat C."/>
            <person name="Riley R."/>
            <person name="Ohm R."/>
            <person name="Sun H."/>
            <person name="Tunlid A."/>
            <person name="Henrissat B."/>
            <person name="Grigoriev I.V."/>
            <person name="Hibbett D.S."/>
            <person name="Martin F."/>
        </authorList>
    </citation>
    <scope>NUCLEOTIDE SEQUENCE [LARGE SCALE GENOMIC DNA]</scope>
    <source>
        <strain evidence="4">F 1598</strain>
    </source>
</reference>
<dbReference type="InterPro" id="IPR011990">
    <property type="entry name" value="TPR-like_helical_dom_sf"/>
</dbReference>
<keyword evidence="4" id="KW-1185">Reference proteome</keyword>
<feature type="repeat" description="PPR" evidence="1">
    <location>
        <begin position="423"/>
        <end position="457"/>
    </location>
</feature>
<evidence type="ECO:0000313" key="3">
    <source>
        <dbReference type="EMBL" id="KIM90001.1"/>
    </source>
</evidence>
<dbReference type="InterPro" id="IPR002885">
    <property type="entry name" value="PPR_rpt"/>
</dbReference>
<dbReference type="NCBIfam" id="TIGR00756">
    <property type="entry name" value="PPR"/>
    <property type="match status" value="1"/>
</dbReference>
<evidence type="ECO:0008006" key="5">
    <source>
        <dbReference type="Google" id="ProtNLM"/>
    </source>
</evidence>
<dbReference type="HOGENOM" id="CLU_017664_0_0_1"/>
<feature type="region of interest" description="Disordered" evidence="2">
    <location>
        <begin position="682"/>
        <end position="703"/>
    </location>
</feature>
<evidence type="ECO:0000256" key="2">
    <source>
        <dbReference type="SAM" id="MobiDB-lite"/>
    </source>
</evidence>
<accession>A0A0C3GH98</accession>
<dbReference type="PANTHER" id="PTHR47938:SF35">
    <property type="entry name" value="PENTATRICOPEPTIDE REPEAT-CONTAINING PROTEIN 4, MITOCHONDRIAL-RELATED"/>
    <property type="match status" value="1"/>
</dbReference>
<dbReference type="OrthoDB" id="185373at2759"/>
<dbReference type="PANTHER" id="PTHR47938">
    <property type="entry name" value="RESPIRATORY COMPLEX I CHAPERONE (CIA84), PUTATIVE (AFU_ORTHOLOGUE AFUA_2G06020)-RELATED"/>
    <property type="match status" value="1"/>
</dbReference>
<dbReference type="PROSITE" id="PS51375">
    <property type="entry name" value="PPR"/>
    <property type="match status" value="1"/>
</dbReference>
<dbReference type="AlphaFoldDB" id="A0A0C3GH98"/>
<dbReference type="InParanoid" id="A0A0C3GH98"/>
<reference evidence="3 4" key="1">
    <citation type="submission" date="2014-04" db="EMBL/GenBank/DDBJ databases">
        <authorList>
            <consortium name="DOE Joint Genome Institute"/>
            <person name="Kuo A."/>
            <person name="Tarkka M."/>
            <person name="Buscot F."/>
            <person name="Kohler A."/>
            <person name="Nagy L.G."/>
            <person name="Floudas D."/>
            <person name="Copeland A."/>
            <person name="Barry K.W."/>
            <person name="Cichocki N."/>
            <person name="Veneault-Fourrey C."/>
            <person name="LaButti K."/>
            <person name="Lindquist E.A."/>
            <person name="Lipzen A."/>
            <person name="Lundell T."/>
            <person name="Morin E."/>
            <person name="Murat C."/>
            <person name="Sun H."/>
            <person name="Tunlid A."/>
            <person name="Henrissat B."/>
            <person name="Grigoriev I.V."/>
            <person name="Hibbett D.S."/>
            <person name="Martin F."/>
            <person name="Nordberg H.P."/>
            <person name="Cantor M.N."/>
            <person name="Hua S.X."/>
        </authorList>
    </citation>
    <scope>NUCLEOTIDE SEQUENCE [LARGE SCALE GENOMIC DNA]</scope>
    <source>
        <strain evidence="3 4">F 1598</strain>
    </source>
</reference>
<organism evidence="3 4">
    <name type="scientific">Piloderma croceum (strain F 1598)</name>
    <dbReference type="NCBI Taxonomy" id="765440"/>
    <lineage>
        <taxon>Eukaryota</taxon>
        <taxon>Fungi</taxon>
        <taxon>Dikarya</taxon>
        <taxon>Basidiomycota</taxon>
        <taxon>Agaricomycotina</taxon>
        <taxon>Agaricomycetes</taxon>
        <taxon>Agaricomycetidae</taxon>
        <taxon>Atheliales</taxon>
        <taxon>Atheliaceae</taxon>
        <taxon>Piloderma</taxon>
    </lineage>
</organism>
<evidence type="ECO:0000256" key="1">
    <source>
        <dbReference type="PROSITE-ProRule" id="PRU00708"/>
    </source>
</evidence>
<proteinExistence type="predicted"/>
<dbReference type="EMBL" id="KN832974">
    <property type="protein sequence ID" value="KIM90001.1"/>
    <property type="molecule type" value="Genomic_DNA"/>
</dbReference>